<reference evidence="1 2" key="1">
    <citation type="journal article" date="2014" name="Nat. Commun.">
        <title>Molecular traces of alternative social organization in a termite genome.</title>
        <authorList>
            <person name="Terrapon N."/>
            <person name="Li C."/>
            <person name="Robertson H.M."/>
            <person name="Ji L."/>
            <person name="Meng X."/>
            <person name="Booth W."/>
            <person name="Chen Z."/>
            <person name="Childers C.P."/>
            <person name="Glastad K.M."/>
            <person name="Gokhale K."/>
            <person name="Gowin J."/>
            <person name="Gronenberg W."/>
            <person name="Hermansen R.A."/>
            <person name="Hu H."/>
            <person name="Hunt B.G."/>
            <person name="Huylmans A.K."/>
            <person name="Khalil S.M."/>
            <person name="Mitchell R.D."/>
            <person name="Munoz-Torres M.C."/>
            <person name="Mustard J.A."/>
            <person name="Pan H."/>
            <person name="Reese J.T."/>
            <person name="Scharf M.E."/>
            <person name="Sun F."/>
            <person name="Vogel H."/>
            <person name="Xiao J."/>
            <person name="Yang W."/>
            <person name="Yang Z."/>
            <person name="Yang Z."/>
            <person name="Zhou J."/>
            <person name="Zhu J."/>
            <person name="Brent C.S."/>
            <person name="Elsik C.G."/>
            <person name="Goodisman M.A."/>
            <person name="Liberles D.A."/>
            <person name="Roe R.M."/>
            <person name="Vargo E.L."/>
            <person name="Vilcinskas A."/>
            <person name="Wang J."/>
            <person name="Bornberg-Bauer E."/>
            <person name="Korb J."/>
            <person name="Zhang G."/>
            <person name="Liebig J."/>
        </authorList>
    </citation>
    <scope>NUCLEOTIDE SEQUENCE [LARGE SCALE GENOMIC DNA]</scope>
    <source>
        <tissue evidence="1">Whole organism</tissue>
    </source>
</reference>
<evidence type="ECO:0000313" key="2">
    <source>
        <dbReference type="Proteomes" id="UP000027135"/>
    </source>
</evidence>
<accession>A0A067RC27</accession>
<protein>
    <submittedName>
        <fullName evidence="1">Uncharacterized protein</fullName>
    </submittedName>
</protein>
<dbReference type="EMBL" id="KK852605">
    <property type="protein sequence ID" value="KDR20418.1"/>
    <property type="molecule type" value="Genomic_DNA"/>
</dbReference>
<dbReference type="PANTHER" id="PTHR34921:SF1">
    <property type="entry name" value="MEIOTIC RECOMBINATION PROTEIN REC114"/>
    <property type="match status" value="1"/>
</dbReference>
<dbReference type="Pfam" id="PF15165">
    <property type="entry name" value="REC114-like"/>
    <property type="match status" value="1"/>
</dbReference>
<dbReference type="AlphaFoldDB" id="A0A067RC27"/>
<dbReference type="InParanoid" id="A0A067RC27"/>
<dbReference type="PANTHER" id="PTHR34921">
    <property type="entry name" value="MEIOTIC RECOMBINATION PROTEIN REC114"/>
    <property type="match status" value="1"/>
</dbReference>
<sequence>MRLLVKNMQLLVVQQGTVLESVGLTSGSGQLRGVWKDTILVVVIKHQTTSRRFRVKFAATDLNSAKSNCRDCVTILSQYMPIHDPTETSTTAHITISDWYNNFMKAEASNGSTLVDCLAPEPLPPEFPLDKTVQLCILDPSFLELVGKVDATLQQMHL</sequence>
<dbReference type="InterPro" id="IPR029168">
    <property type="entry name" value="REC114L"/>
</dbReference>
<proteinExistence type="predicted"/>
<dbReference type="Proteomes" id="UP000027135">
    <property type="component" value="Unassembled WGS sequence"/>
</dbReference>
<keyword evidence="2" id="KW-1185">Reference proteome</keyword>
<dbReference type="OMA" id="HITISDW"/>
<name>A0A067RC27_ZOONE</name>
<dbReference type="eggNOG" id="ENOG502TB9S">
    <property type="taxonomic scope" value="Eukaryota"/>
</dbReference>
<organism evidence="1 2">
    <name type="scientific">Zootermopsis nevadensis</name>
    <name type="common">Dampwood termite</name>
    <dbReference type="NCBI Taxonomy" id="136037"/>
    <lineage>
        <taxon>Eukaryota</taxon>
        <taxon>Metazoa</taxon>
        <taxon>Ecdysozoa</taxon>
        <taxon>Arthropoda</taxon>
        <taxon>Hexapoda</taxon>
        <taxon>Insecta</taxon>
        <taxon>Pterygota</taxon>
        <taxon>Neoptera</taxon>
        <taxon>Polyneoptera</taxon>
        <taxon>Dictyoptera</taxon>
        <taxon>Blattodea</taxon>
        <taxon>Blattoidea</taxon>
        <taxon>Termitoidae</taxon>
        <taxon>Termopsidae</taxon>
        <taxon>Zootermopsis</taxon>
    </lineage>
</organism>
<gene>
    <name evidence="1" type="ORF">L798_04954</name>
</gene>
<evidence type="ECO:0000313" key="1">
    <source>
        <dbReference type="EMBL" id="KDR20418.1"/>
    </source>
</evidence>